<evidence type="ECO:0000313" key="2">
    <source>
        <dbReference type="Proteomes" id="UP001162060"/>
    </source>
</evidence>
<name>A0AAV1T1Y3_9STRA</name>
<accession>A0AAV1T1Y3</accession>
<proteinExistence type="predicted"/>
<gene>
    <name evidence="1" type="ORF">PM001_LOCUS1629</name>
</gene>
<comment type="caution">
    <text evidence="1">The sequence shown here is derived from an EMBL/GenBank/DDBJ whole genome shotgun (WGS) entry which is preliminary data.</text>
</comment>
<sequence>MVSRFMRCAAKAAEKAAARDSTATLDNAQSFAADDASSAVAATLSAAPVAAEARGGSPRANDDFSRMELIYSGEWDGKSDSTKTSSSP</sequence>
<dbReference type="AlphaFoldDB" id="A0AAV1T1Y3"/>
<dbReference type="EMBL" id="CAKLBY020000016">
    <property type="protein sequence ID" value="CAK7898368.1"/>
    <property type="molecule type" value="Genomic_DNA"/>
</dbReference>
<organism evidence="1 2">
    <name type="scientific">Peronospora matthiolae</name>
    <dbReference type="NCBI Taxonomy" id="2874970"/>
    <lineage>
        <taxon>Eukaryota</taxon>
        <taxon>Sar</taxon>
        <taxon>Stramenopiles</taxon>
        <taxon>Oomycota</taxon>
        <taxon>Peronosporomycetes</taxon>
        <taxon>Peronosporales</taxon>
        <taxon>Peronosporaceae</taxon>
        <taxon>Peronospora</taxon>
    </lineage>
</organism>
<protein>
    <submittedName>
        <fullName evidence="1">Uncharacterized protein</fullName>
    </submittedName>
</protein>
<evidence type="ECO:0000313" key="1">
    <source>
        <dbReference type="EMBL" id="CAK7898368.1"/>
    </source>
</evidence>
<dbReference type="Proteomes" id="UP001162060">
    <property type="component" value="Unassembled WGS sequence"/>
</dbReference>
<reference evidence="1" key="1">
    <citation type="submission" date="2024-01" db="EMBL/GenBank/DDBJ databases">
        <authorList>
            <person name="Webb A."/>
        </authorList>
    </citation>
    <scope>NUCLEOTIDE SEQUENCE</scope>
    <source>
        <strain evidence="1">Pm1</strain>
    </source>
</reference>